<dbReference type="SUPFAM" id="SSF53474">
    <property type="entry name" value="alpha/beta-Hydrolases"/>
    <property type="match status" value="1"/>
</dbReference>
<accession>W4M8I6</accession>
<dbReference type="PROSITE" id="PS51257">
    <property type="entry name" value="PROKAR_LIPOPROTEIN"/>
    <property type="match status" value="1"/>
</dbReference>
<dbReference type="InterPro" id="IPR029058">
    <property type="entry name" value="AB_hydrolase_fold"/>
</dbReference>
<organism evidence="2 3">
    <name type="scientific">Candidatus Entotheonella gemina</name>
    <dbReference type="NCBI Taxonomy" id="1429439"/>
    <lineage>
        <taxon>Bacteria</taxon>
        <taxon>Pseudomonadati</taxon>
        <taxon>Nitrospinota/Tectimicrobiota group</taxon>
        <taxon>Candidatus Tectimicrobiota</taxon>
        <taxon>Candidatus Entotheonellia</taxon>
        <taxon>Candidatus Entotheonellales</taxon>
        <taxon>Candidatus Entotheonellaceae</taxon>
        <taxon>Candidatus Entotheonella</taxon>
    </lineage>
</organism>
<dbReference type="PRINTS" id="PR00111">
    <property type="entry name" value="ABHYDROLASE"/>
</dbReference>
<dbReference type="Proteomes" id="UP000019140">
    <property type="component" value="Unassembled WGS sequence"/>
</dbReference>
<dbReference type="PANTHER" id="PTHR43798:SF33">
    <property type="entry name" value="HYDROLASE, PUTATIVE (AFU_ORTHOLOGUE AFUA_2G14860)-RELATED"/>
    <property type="match status" value="1"/>
</dbReference>
<proteinExistence type="predicted"/>
<dbReference type="AlphaFoldDB" id="W4M8I6"/>
<evidence type="ECO:0000313" key="2">
    <source>
        <dbReference type="EMBL" id="ETX06498.1"/>
    </source>
</evidence>
<dbReference type="GO" id="GO:0016020">
    <property type="term" value="C:membrane"/>
    <property type="evidence" value="ECO:0007669"/>
    <property type="project" value="TreeGrafter"/>
</dbReference>
<dbReference type="EMBL" id="AZHX01000681">
    <property type="protein sequence ID" value="ETX06498.1"/>
    <property type="molecule type" value="Genomic_DNA"/>
</dbReference>
<dbReference type="Pfam" id="PF12697">
    <property type="entry name" value="Abhydrolase_6"/>
    <property type="match status" value="1"/>
</dbReference>
<evidence type="ECO:0000259" key="1">
    <source>
        <dbReference type="Pfam" id="PF12697"/>
    </source>
</evidence>
<dbReference type="InterPro" id="IPR000073">
    <property type="entry name" value="AB_hydrolase_1"/>
</dbReference>
<name>W4M8I6_9BACT</name>
<dbReference type="HOGENOM" id="CLU_020336_50_1_7"/>
<feature type="domain" description="AB hydrolase-1" evidence="1">
    <location>
        <begin position="4"/>
        <end position="228"/>
    </location>
</feature>
<sequence length="242" mass="27029">MSRLVFIHGPGAGGCAEGFRLQLNRFPGSLAPTLPGHLTGAPCDSVKAYTDWLRGWLWAQGHTQDLVLVGFTLGACIALQYGLDYPQEVQGLVLMTVAMRSKQRAPETLDFRLRAAEEPAVHEQWLAMMSDIMHFIEPDFREQLIACHRRVGPRSQYHDLVVIDQFDVQDRIAGLQPSLLLIRGMDDPLAPEEYEREIHEAVPGSQYIRLSQAGHFPMAEQPAAVNEAIQNFVEPLSTSLMI</sequence>
<comment type="caution">
    <text evidence="2">The sequence shown here is derived from an EMBL/GenBank/DDBJ whole genome shotgun (WGS) entry which is preliminary data.</text>
</comment>
<evidence type="ECO:0000313" key="3">
    <source>
        <dbReference type="Proteomes" id="UP000019140"/>
    </source>
</evidence>
<gene>
    <name evidence="2" type="ORF">ETSY2_16770</name>
</gene>
<dbReference type="PANTHER" id="PTHR43798">
    <property type="entry name" value="MONOACYLGLYCEROL LIPASE"/>
    <property type="match status" value="1"/>
</dbReference>
<keyword evidence="3" id="KW-1185">Reference proteome</keyword>
<dbReference type="InterPro" id="IPR050266">
    <property type="entry name" value="AB_hydrolase_sf"/>
</dbReference>
<dbReference type="Gene3D" id="3.40.50.1820">
    <property type="entry name" value="alpha/beta hydrolase"/>
    <property type="match status" value="1"/>
</dbReference>
<protein>
    <recommendedName>
        <fullName evidence="1">AB hydrolase-1 domain-containing protein</fullName>
    </recommendedName>
</protein>
<reference evidence="2 3" key="1">
    <citation type="journal article" date="2014" name="Nature">
        <title>An environmental bacterial taxon with a large and distinct metabolic repertoire.</title>
        <authorList>
            <person name="Wilson M.C."/>
            <person name="Mori T."/>
            <person name="Ruckert C."/>
            <person name="Uria A.R."/>
            <person name="Helf M.J."/>
            <person name="Takada K."/>
            <person name="Gernert C."/>
            <person name="Steffens U.A."/>
            <person name="Heycke N."/>
            <person name="Schmitt S."/>
            <person name="Rinke C."/>
            <person name="Helfrich E.J."/>
            <person name="Brachmann A.O."/>
            <person name="Gurgui C."/>
            <person name="Wakimoto T."/>
            <person name="Kracht M."/>
            <person name="Crusemann M."/>
            <person name="Hentschel U."/>
            <person name="Abe I."/>
            <person name="Matsunaga S."/>
            <person name="Kalinowski J."/>
            <person name="Takeyama H."/>
            <person name="Piel J."/>
        </authorList>
    </citation>
    <scope>NUCLEOTIDE SEQUENCE [LARGE SCALE GENOMIC DNA]</scope>
    <source>
        <strain evidence="3">TSY2</strain>
    </source>
</reference>